<dbReference type="SUPFAM" id="SSF55961">
    <property type="entry name" value="Bet v1-like"/>
    <property type="match status" value="1"/>
</dbReference>
<dbReference type="CDD" id="cd07814">
    <property type="entry name" value="SRPBCC_CalC_Aha1-like"/>
    <property type="match status" value="1"/>
</dbReference>
<organism evidence="3 4">
    <name type="scientific">Cohnella soli</name>
    <dbReference type="NCBI Taxonomy" id="425005"/>
    <lineage>
        <taxon>Bacteria</taxon>
        <taxon>Bacillati</taxon>
        <taxon>Bacillota</taxon>
        <taxon>Bacilli</taxon>
        <taxon>Bacillales</taxon>
        <taxon>Paenibacillaceae</taxon>
        <taxon>Cohnella</taxon>
    </lineage>
</organism>
<dbReference type="InterPro" id="IPR013538">
    <property type="entry name" value="ASHA1/2-like_C"/>
</dbReference>
<dbReference type="InterPro" id="IPR023393">
    <property type="entry name" value="START-like_dom_sf"/>
</dbReference>
<dbReference type="Pfam" id="PF08327">
    <property type="entry name" value="AHSA1"/>
    <property type="match status" value="1"/>
</dbReference>
<comment type="caution">
    <text evidence="3">The sequence shown here is derived from an EMBL/GenBank/DDBJ whole genome shotgun (WGS) entry which is preliminary data.</text>
</comment>
<comment type="similarity">
    <text evidence="1">Belongs to the AHA1 family.</text>
</comment>
<protein>
    <submittedName>
        <fullName evidence="3">SRPBCC domain-containing protein</fullName>
    </submittedName>
</protein>
<dbReference type="Proteomes" id="UP001596113">
    <property type="component" value="Unassembled WGS sequence"/>
</dbReference>
<dbReference type="Gene3D" id="3.30.530.20">
    <property type="match status" value="1"/>
</dbReference>
<proteinExistence type="inferred from homology"/>
<name>A0ABW0HQW2_9BACL</name>
<accession>A0ABW0HQW2</accession>
<evidence type="ECO:0000259" key="2">
    <source>
        <dbReference type="Pfam" id="PF08327"/>
    </source>
</evidence>
<gene>
    <name evidence="3" type="ORF">ACFPOF_12880</name>
</gene>
<evidence type="ECO:0000256" key="1">
    <source>
        <dbReference type="ARBA" id="ARBA00006817"/>
    </source>
</evidence>
<dbReference type="EMBL" id="JBHSMI010000025">
    <property type="protein sequence ID" value="MFC5403630.1"/>
    <property type="molecule type" value="Genomic_DNA"/>
</dbReference>
<dbReference type="RefSeq" id="WP_378133185.1">
    <property type="nucleotide sequence ID" value="NZ_JBHSMI010000025.1"/>
</dbReference>
<evidence type="ECO:0000313" key="3">
    <source>
        <dbReference type="EMBL" id="MFC5403630.1"/>
    </source>
</evidence>
<feature type="domain" description="Activator of Hsp90 ATPase homologue 1/2-like C-terminal" evidence="2">
    <location>
        <begin position="14"/>
        <end position="164"/>
    </location>
</feature>
<evidence type="ECO:0000313" key="4">
    <source>
        <dbReference type="Proteomes" id="UP001596113"/>
    </source>
</evidence>
<reference evidence="4" key="1">
    <citation type="journal article" date="2019" name="Int. J. Syst. Evol. Microbiol.">
        <title>The Global Catalogue of Microorganisms (GCM) 10K type strain sequencing project: providing services to taxonomists for standard genome sequencing and annotation.</title>
        <authorList>
            <consortium name="The Broad Institute Genomics Platform"/>
            <consortium name="The Broad Institute Genome Sequencing Center for Infectious Disease"/>
            <person name="Wu L."/>
            <person name="Ma J."/>
        </authorList>
    </citation>
    <scope>NUCLEOTIDE SEQUENCE [LARGE SCALE GENOMIC DNA]</scope>
    <source>
        <strain evidence="4">CGMCC 1.18575</strain>
    </source>
</reference>
<sequence length="168" mass="19391">MMTERQLEITRTFDAPRELVFQVWTESEHLAKWWGPKGTSIHVAKHELRPKGIFHYSMTSPDGHVMWGKFIYQEIVAPVRLVFLNGFSDAEGNTVPAPFGPDFADFPLQVSNVVTFTQEDNRTIVKLNSEPYDATPEQHEFFRGMFDSMRQGFGGTFDQLEQYLLEVQ</sequence>
<keyword evidence="4" id="KW-1185">Reference proteome</keyword>